<dbReference type="EMBL" id="PJQM01000014">
    <property type="protein sequence ID" value="RCI07231.1"/>
    <property type="molecule type" value="Genomic_DNA"/>
</dbReference>
<dbReference type="Gene3D" id="3.30.450.20">
    <property type="entry name" value="PAS domain"/>
    <property type="match status" value="1"/>
</dbReference>
<evidence type="ECO:0000259" key="13">
    <source>
        <dbReference type="PROSITE" id="PS50011"/>
    </source>
</evidence>
<evidence type="ECO:0000256" key="10">
    <source>
        <dbReference type="ARBA" id="ARBA00047899"/>
    </source>
</evidence>
<evidence type="ECO:0000256" key="7">
    <source>
        <dbReference type="ARBA" id="ARBA00022741"/>
    </source>
</evidence>
<dbReference type="Gene3D" id="1.10.510.10">
    <property type="entry name" value="Transferase(Phosphotransferase) domain 1"/>
    <property type="match status" value="1"/>
</dbReference>
<dbReference type="GO" id="GO:0035556">
    <property type="term" value="P:intracellular signal transduction"/>
    <property type="evidence" value="ECO:0007669"/>
    <property type="project" value="TreeGrafter"/>
</dbReference>
<comment type="catalytic activity">
    <reaction evidence="10">
        <text>L-threonyl-[protein] + ATP = O-phospho-L-threonyl-[protein] + ADP + H(+)</text>
        <dbReference type="Rhea" id="RHEA:46608"/>
        <dbReference type="Rhea" id="RHEA-COMP:11060"/>
        <dbReference type="Rhea" id="RHEA-COMP:11605"/>
        <dbReference type="ChEBI" id="CHEBI:15378"/>
        <dbReference type="ChEBI" id="CHEBI:30013"/>
        <dbReference type="ChEBI" id="CHEBI:30616"/>
        <dbReference type="ChEBI" id="CHEBI:61977"/>
        <dbReference type="ChEBI" id="CHEBI:456216"/>
        <dbReference type="EC" id="2.7.11.1"/>
    </reaction>
</comment>
<dbReference type="GO" id="GO:0005829">
    <property type="term" value="C:cytosol"/>
    <property type="evidence" value="ECO:0007669"/>
    <property type="project" value="TreeGrafter"/>
</dbReference>
<keyword evidence="9 12" id="KW-0067">ATP-binding</keyword>
<dbReference type="SMART" id="SM00220">
    <property type="entry name" value="S_TKc"/>
    <property type="match status" value="1"/>
</dbReference>
<evidence type="ECO:0000313" key="14">
    <source>
        <dbReference type="EMBL" id="RCI07231.1"/>
    </source>
</evidence>
<evidence type="ECO:0000256" key="5">
    <source>
        <dbReference type="ARBA" id="ARBA00022553"/>
    </source>
</evidence>
<protein>
    <recommendedName>
        <fullName evidence="2">non-specific serine/threonine protein kinase</fullName>
        <ecNumber evidence="2">2.7.11.1</ecNumber>
    </recommendedName>
</protein>
<dbReference type="InterPro" id="IPR011009">
    <property type="entry name" value="Kinase-like_dom_sf"/>
</dbReference>
<organism evidence="14 15">
    <name type="scientific">Rhizopus stolonifer</name>
    <name type="common">Rhizopus nigricans</name>
    <dbReference type="NCBI Taxonomy" id="4846"/>
    <lineage>
        <taxon>Eukaryota</taxon>
        <taxon>Fungi</taxon>
        <taxon>Fungi incertae sedis</taxon>
        <taxon>Mucoromycota</taxon>
        <taxon>Mucoromycotina</taxon>
        <taxon>Mucoromycetes</taxon>
        <taxon>Mucorales</taxon>
        <taxon>Mucorineae</taxon>
        <taxon>Rhizopodaceae</taxon>
        <taxon>Rhizopus</taxon>
    </lineage>
</organism>
<evidence type="ECO:0000256" key="12">
    <source>
        <dbReference type="PROSITE-ProRule" id="PRU10141"/>
    </source>
</evidence>
<keyword evidence="3" id="KW-0963">Cytoplasm</keyword>
<keyword evidence="7 12" id="KW-0547">Nucleotide-binding</keyword>
<dbReference type="AlphaFoldDB" id="A0A367KYE8"/>
<dbReference type="SUPFAM" id="SSF56112">
    <property type="entry name" value="Protein kinase-like (PK-like)"/>
    <property type="match status" value="1"/>
</dbReference>
<dbReference type="OrthoDB" id="10252171at2759"/>
<dbReference type="EC" id="2.7.11.1" evidence="2"/>
<dbReference type="STRING" id="4846.A0A367KYE8"/>
<dbReference type="GO" id="GO:0005524">
    <property type="term" value="F:ATP binding"/>
    <property type="evidence" value="ECO:0007669"/>
    <property type="project" value="UniProtKB-UniRule"/>
</dbReference>
<dbReference type="PROSITE" id="PS00107">
    <property type="entry name" value="PROTEIN_KINASE_ATP"/>
    <property type="match status" value="1"/>
</dbReference>
<dbReference type="GO" id="GO:0004674">
    <property type="term" value="F:protein serine/threonine kinase activity"/>
    <property type="evidence" value="ECO:0007669"/>
    <property type="project" value="UniProtKB-KW"/>
</dbReference>
<keyword evidence="4" id="KW-0723">Serine/threonine-protein kinase</keyword>
<accession>A0A367KYE8</accession>
<proteinExistence type="predicted"/>
<evidence type="ECO:0000256" key="1">
    <source>
        <dbReference type="ARBA" id="ARBA00004496"/>
    </source>
</evidence>
<reference evidence="14 15" key="1">
    <citation type="journal article" date="2018" name="G3 (Bethesda)">
        <title>Phylogenetic and Phylogenomic Definition of Rhizopus Species.</title>
        <authorList>
            <person name="Gryganskyi A.P."/>
            <person name="Golan J."/>
            <person name="Dolatabadi S."/>
            <person name="Mondo S."/>
            <person name="Robb S."/>
            <person name="Idnurm A."/>
            <person name="Muszewska A."/>
            <person name="Steczkiewicz K."/>
            <person name="Masonjones S."/>
            <person name="Liao H.L."/>
            <person name="Gajdeczka M.T."/>
            <person name="Anike F."/>
            <person name="Vuek A."/>
            <person name="Anishchenko I.M."/>
            <person name="Voigt K."/>
            <person name="de Hoog G.S."/>
            <person name="Smith M.E."/>
            <person name="Heitman J."/>
            <person name="Vilgalys R."/>
            <person name="Stajich J.E."/>
        </authorList>
    </citation>
    <scope>NUCLEOTIDE SEQUENCE [LARGE SCALE GENOMIC DNA]</scope>
    <source>
        <strain evidence="14 15">LSU 92-RS-03</strain>
    </source>
</reference>
<evidence type="ECO:0000256" key="11">
    <source>
        <dbReference type="ARBA" id="ARBA00048679"/>
    </source>
</evidence>
<evidence type="ECO:0000256" key="8">
    <source>
        <dbReference type="ARBA" id="ARBA00022777"/>
    </source>
</evidence>
<dbReference type="InterPro" id="IPR017441">
    <property type="entry name" value="Protein_kinase_ATP_BS"/>
</dbReference>
<dbReference type="PANTHER" id="PTHR24346">
    <property type="entry name" value="MAP/MICROTUBULE AFFINITY-REGULATING KINASE"/>
    <property type="match status" value="1"/>
</dbReference>
<dbReference type="PANTHER" id="PTHR24346:SF51">
    <property type="entry name" value="PAS DOMAIN-CONTAINING SERINE_THREONINE-PROTEIN KINASE"/>
    <property type="match status" value="1"/>
</dbReference>
<evidence type="ECO:0000313" key="15">
    <source>
        <dbReference type="Proteomes" id="UP000253551"/>
    </source>
</evidence>
<dbReference type="GO" id="GO:0005634">
    <property type="term" value="C:nucleus"/>
    <property type="evidence" value="ECO:0007669"/>
    <property type="project" value="TreeGrafter"/>
</dbReference>
<comment type="subcellular location">
    <subcellularLocation>
        <location evidence="1">Cytoplasm</location>
    </subcellularLocation>
</comment>
<evidence type="ECO:0000256" key="2">
    <source>
        <dbReference type="ARBA" id="ARBA00012513"/>
    </source>
</evidence>
<comment type="caution">
    <text evidence="14">The sequence shown here is derived from an EMBL/GenBank/DDBJ whole genome shotgun (WGS) entry which is preliminary data.</text>
</comment>
<keyword evidence="6" id="KW-0808">Transferase</keyword>
<dbReference type="InterPro" id="IPR000719">
    <property type="entry name" value="Prot_kinase_dom"/>
</dbReference>
<dbReference type="Proteomes" id="UP000253551">
    <property type="component" value="Unassembled WGS sequence"/>
</dbReference>
<comment type="catalytic activity">
    <reaction evidence="11">
        <text>L-seryl-[protein] + ATP = O-phospho-L-seryl-[protein] + ADP + H(+)</text>
        <dbReference type="Rhea" id="RHEA:17989"/>
        <dbReference type="Rhea" id="RHEA-COMP:9863"/>
        <dbReference type="Rhea" id="RHEA-COMP:11604"/>
        <dbReference type="ChEBI" id="CHEBI:15378"/>
        <dbReference type="ChEBI" id="CHEBI:29999"/>
        <dbReference type="ChEBI" id="CHEBI:30616"/>
        <dbReference type="ChEBI" id="CHEBI:83421"/>
        <dbReference type="ChEBI" id="CHEBI:456216"/>
        <dbReference type="EC" id="2.7.11.1"/>
    </reaction>
</comment>
<feature type="binding site" evidence="12">
    <location>
        <position position="548"/>
    </location>
    <ligand>
        <name>ATP</name>
        <dbReference type="ChEBI" id="CHEBI:30616"/>
    </ligand>
</feature>
<evidence type="ECO:0000256" key="3">
    <source>
        <dbReference type="ARBA" id="ARBA00022490"/>
    </source>
</evidence>
<feature type="domain" description="Protein kinase" evidence="13">
    <location>
        <begin position="513"/>
        <end position="743"/>
    </location>
</feature>
<sequence>MESTAKQDNQSSRESKVTQHSYQLQAYFPHQKLHETLAEIQHDTFLRRFKTNTVPVAVKQVSKRKSLPLCFDILTLRHVSSSSTLTSSSDDLSSSSSTVASLEDEKEEFYVPHLHNRLRHQHQAIITTHDDFKIIITNSTANDILVGHDNYRLDQLEGKQVIKNLIDPAYQNRLKSIIVRRRKAEQIEINDPDDGSVIICGDIVPIVKLDGTKSSASLWLKEKKNEVGKAIFIWIFEEVYESTVTLQVNENADICNILDENGLKDLYDHDAADILNMPLTKLISSLSLKNWKNDISRLRFFGSETNRGAYFPTIVRLLDNCTIQITSMPIIAGLITIRPDGTIESCGQTFVRYLFGYSQEEVSLKKNIADLLPQFPTLFNKLKRDDLLQEGLVINNTICRKLVDQIKFENDRERLLTYAPNNQPLPLLIGLHRDGTPFEIQLQLKLEEENEVYALWISFDRELTFKRYGHQHIISLPPPPNNTSIFTKPRHKQEAYPILYSAQQPNAVCIDDYVILSEVGQGAYGLVKLATKKDDTEQKKVVIKYVIKSRILADCWIEDHILDAIPIEIHILHTLKSIPHRNINEMLDYFEDDDHYYIVMEYRETMDLFDYIECNERTDESSVRKIFKQLALGIQHLHNHGIVHRDIKDENAVLDKDLNIQLIDFGSAAYLNQDRKYDNFVGTLDYAAPEVLKGNTYSGKPQDVWALGILLFTLIYRENPFYDIDEIMSRELRIPFVLSNGIW</sequence>
<name>A0A367KYE8_RHIST</name>
<dbReference type="Pfam" id="PF00069">
    <property type="entry name" value="Pkinase"/>
    <property type="match status" value="1"/>
</dbReference>
<keyword evidence="8" id="KW-0418">Kinase</keyword>
<evidence type="ECO:0000256" key="9">
    <source>
        <dbReference type="ARBA" id="ARBA00022840"/>
    </source>
</evidence>
<dbReference type="FunFam" id="1.10.510.10:FF:000320">
    <property type="entry name" value="Serine/threonine protein kinase"/>
    <property type="match status" value="1"/>
</dbReference>
<keyword evidence="15" id="KW-1185">Reference proteome</keyword>
<gene>
    <name evidence="14" type="ORF">CU098_013860</name>
</gene>
<keyword evidence="5" id="KW-0597">Phosphoprotein</keyword>
<dbReference type="GO" id="GO:0045719">
    <property type="term" value="P:negative regulation of glycogen biosynthetic process"/>
    <property type="evidence" value="ECO:0007669"/>
    <property type="project" value="TreeGrafter"/>
</dbReference>
<dbReference type="Gene3D" id="3.30.200.20">
    <property type="entry name" value="Phosphorylase Kinase, domain 1"/>
    <property type="match status" value="1"/>
</dbReference>
<dbReference type="PROSITE" id="PS50011">
    <property type="entry name" value="PROTEIN_KINASE_DOM"/>
    <property type="match status" value="1"/>
</dbReference>
<dbReference type="FunFam" id="3.30.200.20:FF:000314">
    <property type="entry name" value="Serine/threonine protein kinase"/>
    <property type="match status" value="1"/>
</dbReference>
<evidence type="ECO:0000256" key="6">
    <source>
        <dbReference type="ARBA" id="ARBA00022679"/>
    </source>
</evidence>
<evidence type="ECO:0000256" key="4">
    <source>
        <dbReference type="ARBA" id="ARBA00022527"/>
    </source>
</evidence>